<dbReference type="PANTHER" id="PTHR12459:SF15">
    <property type="entry name" value="TRANSMEMBRANE PROTEIN 135"/>
    <property type="match status" value="1"/>
</dbReference>
<dbReference type="AlphaFoldDB" id="A0A0K0D0B3"/>
<feature type="transmembrane region" description="Helical" evidence="6">
    <location>
        <begin position="262"/>
        <end position="281"/>
    </location>
</feature>
<keyword evidence="4 6" id="KW-1133">Transmembrane helix</keyword>
<evidence type="ECO:0000256" key="1">
    <source>
        <dbReference type="ARBA" id="ARBA00004127"/>
    </source>
</evidence>
<evidence type="ECO:0000256" key="5">
    <source>
        <dbReference type="ARBA" id="ARBA00023136"/>
    </source>
</evidence>
<proteinExistence type="inferred from homology"/>
<evidence type="ECO:0000313" key="8">
    <source>
        <dbReference type="Proteomes" id="UP000035642"/>
    </source>
</evidence>
<feature type="domain" description="Transmembrane protein 135 N-terminal" evidence="7">
    <location>
        <begin position="73"/>
        <end position="122"/>
    </location>
</feature>
<sequence length="421" mass="47875">MPALSKLAYFLGLPVLNANCYETFHTWSPNCNQAILDALPDGMLFSLKTYAPLYLITALISNQGDFRRIEWKRHAIGFFTPITMGLVGGLFGSFLSLLIEKRNRWPSLALYLTNLASETFFRHLSNRGYVRKISKGEVIPFAIGVGLFSYLYSAEKLDENTRKVFNFVYNATGAKHICLRWPLPEGLRLLLDQLRTKFGRAELCEHRHSCVSVVVESFIGNYATGLGASVILTILRNILFLASNPMRIMKQLFSRSTLRIPIFFGLMLFVFHGVRCVLTRICVSSHTARNVTAGIASGLAMLAFPNVSIAMYVISKAIEAMYYDLFEQGRIRPIPYGDLLLYTISTAFVLWRIVIEPQAIRKSYFKFILSLTGNRMALLNRDLYKHFGNQSHLLFPYRPTLNNKYVTINPMLYQPISGLER</sequence>
<feature type="domain" description="Transmembrane protein 135 N-terminal" evidence="7">
    <location>
        <begin position="19"/>
        <end position="63"/>
    </location>
</feature>
<evidence type="ECO:0000256" key="6">
    <source>
        <dbReference type="SAM" id="Phobius"/>
    </source>
</evidence>
<evidence type="ECO:0000256" key="2">
    <source>
        <dbReference type="ARBA" id="ARBA00008924"/>
    </source>
</evidence>
<dbReference type="WBParaSite" id="ACAC_0000349401-mRNA-1">
    <property type="protein sequence ID" value="ACAC_0000349401-mRNA-1"/>
    <property type="gene ID" value="ACAC_0000349401"/>
</dbReference>
<comment type="similarity">
    <text evidence="2">Belongs to the TMEM135 family.</text>
</comment>
<reference evidence="9" key="2">
    <citation type="submission" date="2017-02" db="UniProtKB">
        <authorList>
            <consortium name="WormBaseParasite"/>
        </authorList>
    </citation>
    <scope>IDENTIFICATION</scope>
</reference>
<name>A0A0K0D0B3_ANGCA</name>
<keyword evidence="5 6" id="KW-0472">Membrane</keyword>
<accession>A0A0K0D0B3</accession>
<feature type="transmembrane region" description="Helical" evidence="6">
    <location>
        <begin position="74"/>
        <end position="99"/>
    </location>
</feature>
<keyword evidence="3 6" id="KW-0812">Transmembrane</keyword>
<evidence type="ECO:0000256" key="4">
    <source>
        <dbReference type="ARBA" id="ARBA00022989"/>
    </source>
</evidence>
<evidence type="ECO:0000313" key="9">
    <source>
        <dbReference type="WBParaSite" id="ACAC_0000349401-mRNA-1"/>
    </source>
</evidence>
<keyword evidence="8" id="KW-1185">Reference proteome</keyword>
<evidence type="ECO:0000259" key="7">
    <source>
        <dbReference type="Pfam" id="PF15982"/>
    </source>
</evidence>
<dbReference type="Proteomes" id="UP000035642">
    <property type="component" value="Unassembled WGS sequence"/>
</dbReference>
<dbReference type="GO" id="GO:0012505">
    <property type="term" value="C:endomembrane system"/>
    <property type="evidence" value="ECO:0007669"/>
    <property type="project" value="UniProtKB-SubCell"/>
</dbReference>
<dbReference type="PANTHER" id="PTHR12459">
    <property type="entry name" value="TRANSMEMBRANE PROTEIN 135-RELATED"/>
    <property type="match status" value="1"/>
</dbReference>
<feature type="transmembrane region" description="Helical" evidence="6">
    <location>
        <begin position="293"/>
        <end position="314"/>
    </location>
</feature>
<reference evidence="8" key="1">
    <citation type="submission" date="2012-09" db="EMBL/GenBank/DDBJ databases">
        <authorList>
            <person name="Martin A.A."/>
        </authorList>
    </citation>
    <scope>NUCLEOTIDE SEQUENCE</scope>
</reference>
<protein>
    <submittedName>
        <fullName evidence="9">TMEM135_C_rich domain-containing protein</fullName>
    </submittedName>
</protein>
<feature type="transmembrane region" description="Helical" evidence="6">
    <location>
        <begin position="335"/>
        <end position="354"/>
    </location>
</feature>
<dbReference type="InterPro" id="IPR031926">
    <property type="entry name" value="TMEM135_N"/>
</dbReference>
<dbReference type="STRING" id="6313.A0A0K0D0B3"/>
<dbReference type="InterPro" id="IPR026749">
    <property type="entry name" value="Tmem135"/>
</dbReference>
<feature type="transmembrane region" description="Helical" evidence="6">
    <location>
        <begin position="222"/>
        <end position="242"/>
    </location>
</feature>
<comment type="subcellular location">
    <subcellularLocation>
        <location evidence="1">Endomembrane system</location>
        <topology evidence="1">Multi-pass membrane protein</topology>
    </subcellularLocation>
</comment>
<organism evidence="8 9">
    <name type="scientific">Angiostrongylus cantonensis</name>
    <name type="common">Rat lungworm</name>
    <dbReference type="NCBI Taxonomy" id="6313"/>
    <lineage>
        <taxon>Eukaryota</taxon>
        <taxon>Metazoa</taxon>
        <taxon>Ecdysozoa</taxon>
        <taxon>Nematoda</taxon>
        <taxon>Chromadorea</taxon>
        <taxon>Rhabditida</taxon>
        <taxon>Rhabditina</taxon>
        <taxon>Rhabditomorpha</taxon>
        <taxon>Strongyloidea</taxon>
        <taxon>Metastrongylidae</taxon>
        <taxon>Angiostrongylus</taxon>
    </lineage>
</organism>
<evidence type="ECO:0000256" key="3">
    <source>
        <dbReference type="ARBA" id="ARBA00022692"/>
    </source>
</evidence>
<dbReference type="Pfam" id="PF15982">
    <property type="entry name" value="TMEM135_C_rich"/>
    <property type="match status" value="2"/>
</dbReference>